<dbReference type="GO" id="GO:0005829">
    <property type="term" value="C:cytosol"/>
    <property type="evidence" value="ECO:0007669"/>
    <property type="project" value="TreeGrafter"/>
</dbReference>
<dbReference type="FunFam" id="3.40.50.1000:FF:000022">
    <property type="entry name" value="Phosphoglycolate phosphatase"/>
    <property type="match status" value="1"/>
</dbReference>
<keyword evidence="2" id="KW-1185">Reference proteome</keyword>
<name>A0A4R3YJ55_9FIRM</name>
<protein>
    <submittedName>
        <fullName evidence="1">Phosphoglycolate phosphatase</fullName>
    </submittedName>
</protein>
<organism evidence="1 2">
    <name type="scientific">Longibaculum muris</name>
    <dbReference type="NCBI Taxonomy" id="1796628"/>
    <lineage>
        <taxon>Bacteria</taxon>
        <taxon>Bacillati</taxon>
        <taxon>Bacillota</taxon>
        <taxon>Erysipelotrichia</taxon>
        <taxon>Erysipelotrichales</taxon>
        <taxon>Coprobacillaceae</taxon>
        <taxon>Longibaculum</taxon>
    </lineage>
</organism>
<dbReference type="InterPro" id="IPR023198">
    <property type="entry name" value="PGP-like_dom2"/>
</dbReference>
<dbReference type="PANTHER" id="PTHR43434:SF20">
    <property type="entry name" value="5'-NUCLEOTIDASE"/>
    <property type="match status" value="1"/>
</dbReference>
<reference evidence="1 2" key="1">
    <citation type="submission" date="2019-03" db="EMBL/GenBank/DDBJ databases">
        <title>Genomic Encyclopedia of Type Strains, Phase IV (KMG-IV): sequencing the most valuable type-strain genomes for metagenomic binning, comparative biology and taxonomic classification.</title>
        <authorList>
            <person name="Goeker M."/>
        </authorList>
    </citation>
    <scope>NUCLEOTIDE SEQUENCE [LARGE SCALE GENOMIC DNA]</scope>
    <source>
        <strain evidence="1 2">DSM 29487</strain>
    </source>
</reference>
<dbReference type="InterPro" id="IPR006439">
    <property type="entry name" value="HAD-SF_hydro_IA"/>
</dbReference>
<dbReference type="InterPro" id="IPR023214">
    <property type="entry name" value="HAD_sf"/>
</dbReference>
<dbReference type="Proteomes" id="UP000295515">
    <property type="component" value="Unassembled WGS sequence"/>
</dbReference>
<dbReference type="Gene3D" id="1.10.150.240">
    <property type="entry name" value="Putative phosphatase, domain 2"/>
    <property type="match status" value="1"/>
</dbReference>
<dbReference type="InterPro" id="IPR041492">
    <property type="entry name" value="HAD_2"/>
</dbReference>
<dbReference type="Gene3D" id="3.40.50.1000">
    <property type="entry name" value="HAD superfamily/HAD-like"/>
    <property type="match status" value="1"/>
</dbReference>
<dbReference type="CDD" id="cd04302">
    <property type="entry name" value="HAD_5NT"/>
    <property type="match status" value="1"/>
</dbReference>
<dbReference type="GeneID" id="98916502"/>
<gene>
    <name evidence="1" type="ORF">EDD60_1271</name>
</gene>
<sequence>MKNILFDLDGTITDPFLGITKAVAYSLNSFDIRINGLDELTVFIGPPLDESFQKYYGMNEEKSWQAVEKYREYYSQIGLFENEVYEGMEDFLKSLIDSGKDLYICTSKPYIFAKKIIEHFGLTKYFKGIYGAELDGTRKNKKDVIAYCLQQEQLNVDDCLMVGDRKHDVIGAHLNRIQCVGVLYGYGSKEEFENNDCEYIAKNLKELKEVIENV</sequence>
<accession>A0A4R3YJ55</accession>
<dbReference type="NCBIfam" id="TIGR01549">
    <property type="entry name" value="HAD-SF-IA-v1"/>
    <property type="match status" value="1"/>
</dbReference>
<dbReference type="Pfam" id="PF13419">
    <property type="entry name" value="HAD_2"/>
    <property type="match status" value="1"/>
</dbReference>
<comment type="caution">
    <text evidence="1">The sequence shown here is derived from an EMBL/GenBank/DDBJ whole genome shotgun (WGS) entry which is preliminary data.</text>
</comment>
<dbReference type="AlphaFoldDB" id="A0A4R3YJ55"/>
<dbReference type="InterPro" id="IPR036412">
    <property type="entry name" value="HAD-like_sf"/>
</dbReference>
<dbReference type="PANTHER" id="PTHR43434">
    <property type="entry name" value="PHOSPHOGLYCOLATE PHOSPHATASE"/>
    <property type="match status" value="1"/>
</dbReference>
<dbReference type="GO" id="GO:0004713">
    <property type="term" value="F:protein tyrosine kinase activity"/>
    <property type="evidence" value="ECO:0007669"/>
    <property type="project" value="TreeGrafter"/>
</dbReference>
<evidence type="ECO:0000313" key="2">
    <source>
        <dbReference type="Proteomes" id="UP000295515"/>
    </source>
</evidence>
<dbReference type="SFLD" id="SFLDG01135">
    <property type="entry name" value="C1.5.6:_HAD__Beta-PGM__Phospha"/>
    <property type="match status" value="1"/>
</dbReference>
<dbReference type="EMBL" id="SMCQ01000027">
    <property type="protein sequence ID" value="TCV92256.1"/>
    <property type="molecule type" value="Genomic_DNA"/>
</dbReference>
<dbReference type="InterPro" id="IPR050155">
    <property type="entry name" value="HAD-like_hydrolase_sf"/>
</dbReference>
<evidence type="ECO:0000313" key="1">
    <source>
        <dbReference type="EMBL" id="TCV92256.1"/>
    </source>
</evidence>
<dbReference type="SFLD" id="SFLDS00003">
    <property type="entry name" value="Haloacid_Dehalogenase"/>
    <property type="match status" value="1"/>
</dbReference>
<dbReference type="RefSeq" id="WP_066448479.1">
    <property type="nucleotide sequence ID" value="NZ_JANKBF010000005.1"/>
</dbReference>
<proteinExistence type="predicted"/>
<dbReference type="SFLD" id="SFLDG01129">
    <property type="entry name" value="C1.5:_HAD__Beta-PGM__Phosphata"/>
    <property type="match status" value="1"/>
</dbReference>
<dbReference type="SUPFAM" id="SSF56784">
    <property type="entry name" value="HAD-like"/>
    <property type="match status" value="1"/>
</dbReference>